<evidence type="ECO:0000256" key="6">
    <source>
        <dbReference type="ARBA" id="ARBA00012483"/>
    </source>
</evidence>
<evidence type="ECO:0000256" key="24">
    <source>
        <dbReference type="ARBA" id="ARBA00023306"/>
    </source>
</evidence>
<dbReference type="InterPro" id="IPR013087">
    <property type="entry name" value="Znf_C2H2_type"/>
</dbReference>
<dbReference type="PANTHER" id="PTHR24394:SF29">
    <property type="entry name" value="MYONEURIN"/>
    <property type="match status" value="1"/>
</dbReference>
<keyword evidence="21" id="KW-0238">DNA-binding</keyword>
<keyword evidence="23" id="KW-0539">Nucleus</keyword>
<evidence type="ECO:0000256" key="14">
    <source>
        <dbReference type="ARBA" id="ARBA00022737"/>
    </source>
</evidence>
<comment type="subcellular location">
    <subcellularLocation>
        <location evidence="2">Cytoplasm</location>
    </subcellularLocation>
    <subcellularLocation>
        <location evidence="3">Nucleus</location>
        <location evidence="3">Nucleoplasm</location>
    </subcellularLocation>
</comment>
<keyword evidence="20" id="KW-0805">Transcription regulation</keyword>
<keyword evidence="35" id="KW-1185">Reference proteome</keyword>
<feature type="domain" description="C2H2-type" evidence="34">
    <location>
        <begin position="459"/>
        <end position="486"/>
    </location>
</feature>
<dbReference type="AlphaFoldDB" id="A0A6P3VJW4"/>
<protein>
    <recommendedName>
        <fullName evidence="26">Transcription factor E4F1</fullName>
        <ecNumber evidence="6">2.3.2.27</ecNumber>
    </recommendedName>
    <alternativeName>
        <fullName evidence="30">E4F transcription factor 1</fullName>
    </alternativeName>
    <alternativeName>
        <fullName evidence="27">Putative E3 ubiquitin-protein ligase E4F1</fullName>
    </alternativeName>
    <alternativeName>
        <fullName evidence="31">RING-type E3 ubiquitin transferase E4F1</fullName>
    </alternativeName>
    <alternativeName>
        <fullName evidence="28">Transcription factor E4F</fullName>
    </alternativeName>
    <alternativeName>
        <fullName evidence="29">p120E4F</fullName>
    </alternativeName>
</protein>
<feature type="compositionally biased region" description="Acidic residues" evidence="33">
    <location>
        <begin position="270"/>
        <end position="284"/>
    </location>
</feature>
<dbReference type="GeneID" id="105892110"/>
<feature type="compositionally biased region" description="Low complexity" evidence="33">
    <location>
        <begin position="258"/>
        <end position="269"/>
    </location>
</feature>
<evidence type="ECO:0000256" key="17">
    <source>
        <dbReference type="ARBA" id="ARBA00022786"/>
    </source>
</evidence>
<evidence type="ECO:0000256" key="20">
    <source>
        <dbReference type="ARBA" id="ARBA00023015"/>
    </source>
</evidence>
<dbReference type="GO" id="GO:0045944">
    <property type="term" value="P:positive regulation of transcription by RNA polymerase II"/>
    <property type="evidence" value="ECO:0007669"/>
    <property type="project" value="UniProtKB-ARBA"/>
</dbReference>
<keyword evidence="8" id="KW-0678">Repressor</keyword>
<dbReference type="FunFam" id="3.30.160.60:FF:001557">
    <property type="entry name" value="Transcription factor E4F1"/>
    <property type="match status" value="1"/>
</dbReference>
<dbReference type="GO" id="GO:0005654">
    <property type="term" value="C:nucleoplasm"/>
    <property type="evidence" value="ECO:0007669"/>
    <property type="project" value="UniProtKB-SubCell"/>
</dbReference>
<evidence type="ECO:0000256" key="1">
    <source>
        <dbReference type="ARBA" id="ARBA00000900"/>
    </source>
</evidence>
<evidence type="ECO:0000256" key="13">
    <source>
        <dbReference type="ARBA" id="ARBA00022723"/>
    </source>
</evidence>
<dbReference type="Gene3D" id="3.30.160.60">
    <property type="entry name" value="Classic Zinc Finger"/>
    <property type="match status" value="8"/>
</dbReference>
<feature type="region of interest" description="Disordered" evidence="33">
    <location>
        <begin position="1"/>
        <end position="27"/>
    </location>
</feature>
<evidence type="ECO:0000313" key="36">
    <source>
        <dbReference type="RefSeq" id="XP_012673799.2"/>
    </source>
</evidence>
<dbReference type="OrthoDB" id="4748970at2759"/>
<dbReference type="PANTHER" id="PTHR24394">
    <property type="entry name" value="ZINC FINGER PROTEIN"/>
    <property type="match status" value="1"/>
</dbReference>
<dbReference type="PROSITE" id="PS00028">
    <property type="entry name" value="ZINC_FINGER_C2H2_1"/>
    <property type="match status" value="7"/>
</dbReference>
<evidence type="ECO:0000256" key="2">
    <source>
        <dbReference type="ARBA" id="ARBA00004496"/>
    </source>
</evidence>
<keyword evidence="14" id="KW-0677">Repeat</keyword>
<comment type="pathway">
    <text evidence="4">Protein modification; protein ubiquitination.</text>
</comment>
<keyword evidence="12" id="KW-0808">Transferase</keyword>
<evidence type="ECO:0000256" key="12">
    <source>
        <dbReference type="ARBA" id="ARBA00022679"/>
    </source>
</evidence>
<dbReference type="SUPFAM" id="SSF57667">
    <property type="entry name" value="beta-beta-alpha zinc fingers"/>
    <property type="match status" value="5"/>
</dbReference>
<keyword evidence="16" id="KW-0498">Mitosis</keyword>
<evidence type="ECO:0000256" key="29">
    <source>
        <dbReference type="ARBA" id="ARBA00082967"/>
    </source>
</evidence>
<dbReference type="SMART" id="SM00355">
    <property type="entry name" value="ZnF_C2H2"/>
    <property type="match status" value="10"/>
</dbReference>
<dbReference type="GO" id="GO:0005737">
    <property type="term" value="C:cytoplasm"/>
    <property type="evidence" value="ECO:0007669"/>
    <property type="project" value="UniProtKB-SubCell"/>
</dbReference>
<feature type="region of interest" description="Disordered" evidence="33">
    <location>
        <begin position="245"/>
        <end position="284"/>
    </location>
</feature>
<evidence type="ECO:0000256" key="31">
    <source>
        <dbReference type="ARBA" id="ARBA00083844"/>
    </source>
</evidence>
<evidence type="ECO:0000313" key="35">
    <source>
        <dbReference type="Proteomes" id="UP000515152"/>
    </source>
</evidence>
<keyword evidence="7" id="KW-0963">Cytoplasm</keyword>
<accession>A0A6P3VJW4</accession>
<evidence type="ECO:0000256" key="33">
    <source>
        <dbReference type="SAM" id="MobiDB-lite"/>
    </source>
</evidence>
<evidence type="ECO:0000256" key="4">
    <source>
        <dbReference type="ARBA" id="ARBA00004906"/>
    </source>
</evidence>
<dbReference type="GO" id="GO:0003677">
    <property type="term" value="F:DNA binding"/>
    <property type="evidence" value="ECO:0007669"/>
    <property type="project" value="UniProtKB-KW"/>
</dbReference>
<proteinExistence type="inferred from homology"/>
<dbReference type="InterPro" id="IPR036236">
    <property type="entry name" value="Znf_C2H2_sf"/>
</dbReference>
<evidence type="ECO:0000256" key="25">
    <source>
        <dbReference type="ARBA" id="ARBA00053485"/>
    </source>
</evidence>
<evidence type="ECO:0000256" key="26">
    <source>
        <dbReference type="ARBA" id="ARBA00067631"/>
    </source>
</evidence>
<keyword evidence="17" id="KW-0833">Ubl conjugation pathway</keyword>
<keyword evidence="19" id="KW-0832">Ubl conjugation</keyword>
<feature type="domain" description="C2H2-type" evidence="34">
    <location>
        <begin position="487"/>
        <end position="514"/>
    </location>
</feature>
<dbReference type="PROSITE" id="PS50157">
    <property type="entry name" value="ZINC_FINGER_C2H2_2"/>
    <property type="match status" value="9"/>
</dbReference>
<feature type="domain" description="C2H2-type" evidence="34">
    <location>
        <begin position="144"/>
        <end position="171"/>
    </location>
</feature>
<dbReference type="CTD" id="1877"/>
<dbReference type="InterPro" id="IPR022755">
    <property type="entry name" value="Znf_C2H2_jaz"/>
</dbReference>
<dbReference type="EC" id="2.3.2.27" evidence="6"/>
<feature type="domain" description="C2H2-type" evidence="34">
    <location>
        <begin position="200"/>
        <end position="229"/>
    </location>
</feature>
<dbReference type="GO" id="GO:0008270">
    <property type="term" value="F:zinc ion binding"/>
    <property type="evidence" value="ECO:0007669"/>
    <property type="project" value="UniProtKB-KW"/>
</dbReference>
<evidence type="ECO:0000256" key="16">
    <source>
        <dbReference type="ARBA" id="ARBA00022776"/>
    </source>
</evidence>
<comment type="catalytic activity">
    <reaction evidence="1">
        <text>S-ubiquitinyl-[E2 ubiquitin-conjugating enzyme]-L-cysteine + [acceptor protein]-L-lysine = [E2 ubiquitin-conjugating enzyme]-L-cysteine + N(6)-ubiquitinyl-[acceptor protein]-L-lysine.</text>
        <dbReference type="EC" id="2.3.2.27"/>
    </reaction>
</comment>
<comment type="similarity">
    <text evidence="5">Belongs to the krueppel C2H2-type zinc-finger protein family.</text>
</comment>
<dbReference type="FunFam" id="3.30.160.60:FF:000870">
    <property type="entry name" value="zinc finger protein 197 isoform X1"/>
    <property type="match status" value="1"/>
</dbReference>
<keyword evidence="10" id="KW-0341">Growth regulation</keyword>
<evidence type="ECO:0000256" key="22">
    <source>
        <dbReference type="ARBA" id="ARBA00023163"/>
    </source>
</evidence>
<dbReference type="Pfam" id="PF12171">
    <property type="entry name" value="zf-C2H2_jaz"/>
    <property type="match status" value="1"/>
</dbReference>
<keyword evidence="15 32" id="KW-0863">Zinc-finger</keyword>
<evidence type="ECO:0000256" key="15">
    <source>
        <dbReference type="ARBA" id="ARBA00022771"/>
    </source>
</evidence>
<keyword evidence="22" id="KW-0804">Transcription</keyword>
<keyword evidence="11" id="KW-0132">Cell division</keyword>
<evidence type="ECO:0000256" key="8">
    <source>
        <dbReference type="ARBA" id="ARBA00022491"/>
    </source>
</evidence>
<dbReference type="RefSeq" id="XP_012673799.2">
    <property type="nucleotide sequence ID" value="XM_012818345.3"/>
</dbReference>
<evidence type="ECO:0000256" key="27">
    <source>
        <dbReference type="ARBA" id="ARBA00075006"/>
    </source>
</evidence>
<feature type="compositionally biased region" description="Low complexity" evidence="33">
    <location>
        <begin position="1"/>
        <end position="16"/>
    </location>
</feature>
<feature type="domain" description="C2H2-type" evidence="34">
    <location>
        <begin position="431"/>
        <end position="458"/>
    </location>
</feature>
<keyword evidence="9" id="KW-0597">Phosphoprotein</keyword>
<evidence type="ECO:0000256" key="3">
    <source>
        <dbReference type="ARBA" id="ARBA00004642"/>
    </source>
</evidence>
<evidence type="ECO:0000256" key="5">
    <source>
        <dbReference type="ARBA" id="ARBA00006991"/>
    </source>
</evidence>
<reference evidence="36" key="1">
    <citation type="submission" date="2025-08" db="UniProtKB">
        <authorList>
            <consortium name="RefSeq"/>
        </authorList>
    </citation>
    <scope>IDENTIFICATION</scope>
</reference>
<dbReference type="FunFam" id="3.30.160.60:FF:000446">
    <property type="entry name" value="Zinc finger protein"/>
    <property type="match status" value="1"/>
</dbReference>
<organism evidence="35 36">
    <name type="scientific">Clupea harengus</name>
    <name type="common">Atlantic herring</name>
    <dbReference type="NCBI Taxonomy" id="7950"/>
    <lineage>
        <taxon>Eukaryota</taxon>
        <taxon>Metazoa</taxon>
        <taxon>Chordata</taxon>
        <taxon>Craniata</taxon>
        <taxon>Vertebrata</taxon>
        <taxon>Euteleostomi</taxon>
        <taxon>Actinopterygii</taxon>
        <taxon>Neopterygii</taxon>
        <taxon>Teleostei</taxon>
        <taxon>Clupei</taxon>
        <taxon>Clupeiformes</taxon>
        <taxon>Clupeoidei</taxon>
        <taxon>Clupeidae</taxon>
        <taxon>Clupea</taxon>
    </lineage>
</organism>
<feature type="compositionally biased region" description="Polar residues" evidence="33">
    <location>
        <begin position="107"/>
        <end position="126"/>
    </location>
</feature>
<dbReference type="Pfam" id="PF16622">
    <property type="entry name" value="zf-C2H2_11"/>
    <property type="match status" value="1"/>
</dbReference>
<feature type="region of interest" description="Disordered" evidence="33">
    <location>
        <begin position="59"/>
        <end position="132"/>
    </location>
</feature>
<evidence type="ECO:0000256" key="21">
    <source>
        <dbReference type="ARBA" id="ARBA00023125"/>
    </source>
</evidence>
<comment type="function">
    <text evidence="25">May function as a transcriptional repressor. May also function as a ubiquitin ligase mediating ubiquitination of chromatin-associated TP53. Functions in cell survival and proliferation through control of the cell cycle. Functions in the p53 and pRB tumor suppressor pathways and regulates the cyclin CCNA2 transcription.</text>
</comment>
<dbReference type="KEGG" id="char:105892110"/>
<feature type="domain" description="C2H2-type" evidence="34">
    <location>
        <begin position="543"/>
        <end position="574"/>
    </location>
</feature>
<dbReference type="GO" id="GO:0010564">
    <property type="term" value="P:regulation of cell cycle process"/>
    <property type="evidence" value="ECO:0007669"/>
    <property type="project" value="UniProtKB-ARBA"/>
</dbReference>
<evidence type="ECO:0000256" key="18">
    <source>
        <dbReference type="ARBA" id="ARBA00022833"/>
    </source>
</evidence>
<dbReference type="GO" id="GO:0061630">
    <property type="term" value="F:ubiquitin protein ligase activity"/>
    <property type="evidence" value="ECO:0007669"/>
    <property type="project" value="UniProtKB-EC"/>
</dbReference>
<name>A0A6P3VJW4_CLUHA</name>
<dbReference type="InterPro" id="IPR041697">
    <property type="entry name" value="Znf-C2H2_11"/>
</dbReference>
<evidence type="ECO:0000256" key="30">
    <source>
        <dbReference type="ARBA" id="ARBA00083030"/>
    </source>
</evidence>
<feature type="domain" description="C2H2-type" evidence="34">
    <location>
        <begin position="172"/>
        <end position="199"/>
    </location>
</feature>
<dbReference type="FunFam" id="3.30.160.60:FF:000145">
    <property type="entry name" value="Zinc finger protein 574"/>
    <property type="match status" value="1"/>
</dbReference>
<gene>
    <name evidence="36" type="primary">e4f1</name>
</gene>
<dbReference type="FunFam" id="3.30.160.60:FF:000715">
    <property type="entry name" value="Transcription factor E4F1 isoform 1"/>
    <property type="match status" value="1"/>
</dbReference>
<evidence type="ECO:0000256" key="28">
    <source>
        <dbReference type="ARBA" id="ARBA00076827"/>
    </source>
</evidence>
<evidence type="ECO:0000256" key="19">
    <source>
        <dbReference type="ARBA" id="ARBA00022843"/>
    </source>
</evidence>
<evidence type="ECO:0000259" key="34">
    <source>
        <dbReference type="PROSITE" id="PS50157"/>
    </source>
</evidence>
<dbReference type="GO" id="GO:0051301">
    <property type="term" value="P:cell division"/>
    <property type="evidence" value="ECO:0007669"/>
    <property type="project" value="UniProtKB-KW"/>
</dbReference>
<feature type="domain" description="C2H2-type" evidence="34">
    <location>
        <begin position="403"/>
        <end position="430"/>
    </location>
</feature>
<sequence length="762" mass="84325">MKLENNNTAETENQQTDHGNIITIETTLGDEDEDVHKCGRCQEEFSLLEAFIQHKLRRNCQRSQEPTKKESQTAGDDGNSPALLMTDESGILSSVGPESPDKAIRAASQQATSDDVESSKQGAQVSEDSDSPKMVLRVNDEGRFVCQLCEKTFKTPNILRTHMSTHSEKKDFQCDLCGTAFRTKGSLIRHNRRHTDERPYRCNLCGLSFRESGALTRHMKSLTPCTEKIRFSQCKEILVDKDGVRKESVADQPPSILPQTEEQQVPEVSVVEEEEEEEEEEAVEADEETQELIHIQMVQDPGQCQQEAGQPQSEPMEESNNLICQAIINSGIALEADAETEVETGPGPGVSRSARLALQSPGTESRVTDIQLSEECVEMEDETVLSSGETSDKEGESAPLKFHKCPHCSRVFKALNYLRFHVKGHLGYKPFKCMVCQKEFLTGYLLKKHMEVHLSERRYKCGECGKLYKTIGHVREHMRAHSDERPYHCNRCDKAYKTKNALQVHQRTHGQDKPYVCPHCTRGFREKGSLVRHIRHHTGEKPFKCLKCGRGFAEHGTLNRHLRSKGGCHTGQRESEQAIEVAVKEQLGSAESVAAIITEDPHAVLVEFSSVVADTQEYIIGAAAEESVTTEEVALLQDTQSQMGSQIMKVVQQIVSQSQQQGGGGRQIIVRHVAAGEDGGPATATISDSGDTITIATPESLTEQVALTLASAIGDGTILTATAQETTVTMVTGEAQEVEVMEPEQFVITAIPEEMEIQTVVV</sequence>
<dbReference type="Proteomes" id="UP000515152">
    <property type="component" value="Chromosome 1"/>
</dbReference>
<keyword evidence="13" id="KW-0479">Metal-binding</keyword>
<evidence type="ECO:0000256" key="10">
    <source>
        <dbReference type="ARBA" id="ARBA00022604"/>
    </source>
</evidence>
<dbReference type="Pfam" id="PF00096">
    <property type="entry name" value="zf-C2H2"/>
    <property type="match status" value="5"/>
</dbReference>
<keyword evidence="18" id="KW-0862">Zinc</keyword>
<evidence type="ECO:0000256" key="7">
    <source>
        <dbReference type="ARBA" id="ARBA00022490"/>
    </source>
</evidence>
<dbReference type="FunFam" id="3.30.160.60:FF:000688">
    <property type="entry name" value="zinc finger protein 197 isoform X1"/>
    <property type="match status" value="1"/>
</dbReference>
<evidence type="ECO:0000256" key="9">
    <source>
        <dbReference type="ARBA" id="ARBA00022553"/>
    </source>
</evidence>
<keyword evidence="24" id="KW-0131">Cell cycle</keyword>
<evidence type="ECO:0000256" key="23">
    <source>
        <dbReference type="ARBA" id="ARBA00023242"/>
    </source>
</evidence>
<feature type="domain" description="C2H2-type" evidence="34">
    <location>
        <begin position="515"/>
        <end position="542"/>
    </location>
</feature>
<evidence type="ECO:0000256" key="11">
    <source>
        <dbReference type="ARBA" id="ARBA00022618"/>
    </source>
</evidence>
<evidence type="ECO:0000256" key="32">
    <source>
        <dbReference type="PROSITE-ProRule" id="PRU00042"/>
    </source>
</evidence>
<dbReference type="FunFam" id="3.30.160.60:FF:000702">
    <property type="entry name" value="Transcription factor E4F1 isoform 1"/>
    <property type="match status" value="1"/>
</dbReference>
<dbReference type="GO" id="GO:0000981">
    <property type="term" value="F:DNA-binding transcription factor activity, RNA polymerase II-specific"/>
    <property type="evidence" value="ECO:0007669"/>
    <property type="project" value="TreeGrafter"/>
</dbReference>